<dbReference type="Proteomes" id="UP000603141">
    <property type="component" value="Unassembled WGS sequence"/>
</dbReference>
<accession>A0A934S3L5</accession>
<dbReference type="Gene3D" id="2.60.120.200">
    <property type="match status" value="1"/>
</dbReference>
<keyword evidence="4" id="KW-1185">Reference proteome</keyword>
<dbReference type="Gene3D" id="2.60.120.260">
    <property type="entry name" value="Galactose-binding domain-like"/>
    <property type="match status" value="1"/>
</dbReference>
<evidence type="ECO:0000259" key="1">
    <source>
        <dbReference type="Pfam" id="PF00139"/>
    </source>
</evidence>
<comment type="caution">
    <text evidence="3">The sequence shown here is derived from an EMBL/GenBank/DDBJ whole genome shotgun (WGS) entry which is preliminary data.</text>
</comment>
<dbReference type="PANTHER" id="PTHR12223">
    <property type="entry name" value="VESICULAR MANNOSE-BINDING LECTIN"/>
    <property type="match status" value="1"/>
</dbReference>
<dbReference type="InterPro" id="IPR008979">
    <property type="entry name" value="Galactose-bd-like_sf"/>
</dbReference>
<dbReference type="InterPro" id="IPR000421">
    <property type="entry name" value="FA58C"/>
</dbReference>
<proteinExistence type="predicted"/>
<dbReference type="Pfam" id="PF00754">
    <property type="entry name" value="F5_F8_type_C"/>
    <property type="match status" value="1"/>
</dbReference>
<gene>
    <name evidence="3" type="ORF">JIN85_05515</name>
</gene>
<evidence type="ECO:0000313" key="4">
    <source>
        <dbReference type="Proteomes" id="UP000603141"/>
    </source>
</evidence>
<name>A0A934S3L5_9BACT</name>
<organism evidence="3 4">
    <name type="scientific">Luteolibacter pohnpeiensis</name>
    <dbReference type="NCBI Taxonomy" id="454153"/>
    <lineage>
        <taxon>Bacteria</taxon>
        <taxon>Pseudomonadati</taxon>
        <taxon>Verrucomicrobiota</taxon>
        <taxon>Verrucomicrobiia</taxon>
        <taxon>Verrucomicrobiales</taxon>
        <taxon>Verrucomicrobiaceae</taxon>
        <taxon>Luteolibacter</taxon>
    </lineage>
</organism>
<dbReference type="SUPFAM" id="SSF49785">
    <property type="entry name" value="Galactose-binding domain-like"/>
    <property type="match status" value="1"/>
</dbReference>
<dbReference type="InterPro" id="IPR013320">
    <property type="entry name" value="ConA-like_dom_sf"/>
</dbReference>
<reference evidence="3" key="1">
    <citation type="submission" date="2021-01" db="EMBL/GenBank/DDBJ databases">
        <title>Modified the classification status of verrucomicrobia.</title>
        <authorList>
            <person name="Feng X."/>
        </authorList>
    </citation>
    <scope>NUCLEOTIDE SEQUENCE</scope>
    <source>
        <strain evidence="3">KCTC 22041</strain>
    </source>
</reference>
<dbReference type="SUPFAM" id="SSF49899">
    <property type="entry name" value="Concanavalin A-like lectins/glucanases"/>
    <property type="match status" value="1"/>
</dbReference>
<dbReference type="RefSeq" id="WP_200268433.1">
    <property type="nucleotide sequence ID" value="NZ_JAENIJ010000006.1"/>
</dbReference>
<evidence type="ECO:0000259" key="2">
    <source>
        <dbReference type="Pfam" id="PF00754"/>
    </source>
</evidence>
<dbReference type="InterPro" id="IPR056573">
    <property type="entry name" value="Lectin_L-type_dom"/>
</dbReference>
<feature type="domain" description="Legume lectin" evidence="1">
    <location>
        <begin position="441"/>
        <end position="675"/>
    </location>
</feature>
<evidence type="ECO:0000313" key="3">
    <source>
        <dbReference type="EMBL" id="MBK1881861.1"/>
    </source>
</evidence>
<feature type="domain" description="F5/8 type C" evidence="2">
    <location>
        <begin position="33"/>
        <end position="107"/>
    </location>
</feature>
<protein>
    <submittedName>
        <fullName evidence="3">Discoidin domain-containing protein</fullName>
    </submittedName>
</protein>
<dbReference type="GO" id="GO:0030246">
    <property type="term" value="F:carbohydrate binding"/>
    <property type="evidence" value="ECO:0007669"/>
    <property type="project" value="InterPro"/>
</dbReference>
<dbReference type="InterPro" id="IPR001220">
    <property type="entry name" value="Legume_lectin_dom"/>
</dbReference>
<dbReference type="EMBL" id="JAENIJ010000006">
    <property type="protein sequence ID" value="MBK1881861.1"/>
    <property type="molecule type" value="Genomic_DNA"/>
</dbReference>
<dbReference type="CDD" id="cd01951">
    <property type="entry name" value="lectin_L-type"/>
    <property type="match status" value="1"/>
</dbReference>
<dbReference type="AlphaFoldDB" id="A0A934S3L5"/>
<dbReference type="Pfam" id="PF00139">
    <property type="entry name" value="Lectin_legB"/>
    <property type="match status" value="1"/>
</dbReference>
<dbReference type="InterPro" id="IPR051136">
    <property type="entry name" value="Intracellular_Lectin-GPT"/>
</dbReference>
<sequence length="751" mass="79608">MTQLSEFQFLRNGTVLDLTGVVMSNPGGTNLIDANEGANKIIDGLTTTKWLDSAGLPILIFDFGTPTTIDQYNFATANDATARDPISWTFSGSDDGETWVALDVQTLHTTPTTRYAYDTGFELTGRPVITNFSTNKTIVVNGASDVTLSWAVDDATSVSIDQGVGNVDATGSTTLTLPNGTDTAYTITATNDLGTSTSKVTVRTVVGGTLNYRYYRFVPDKIRSLALVSQIQMSEFQLYTPSEYLFPVAVESLTGGSTPAAEVPANLKDNDVSTKWLDYNRIGFLVDMGENPPSANGYSIGTANDNAPRDPVRWYIEGSDNKTDWVLVDNVTGFDFNTPLERKAYSEDIPFPGENVTPFAPTVSFVGDTKLIAGESLALAWTVTDAETVTISNIGTVSASGSTLVSPTVDTTYTLTATGSTGVVTTAEISVTIIESDVTEINYPDFDEAGNEISLLETAAITNVFATIPSPADAKRLRLTANTGSVRGTAWFRRKVAVGNGFETNFGIQLISSSGGADGMSFVVQNSTAGSAATPLVDNEKGLAANALSIGFDSYQNTGEPSAALLRVMNGSTELIAVDLGTIDGLSLGGTETAPDLTKSDTSSAPYAVRVTYVPGDLDVYIDGIQVVTDLNITLEACGAVSDGKAWVGFTARTGGVAESHDVTSWTLTTGEPTETSVDLALLSHVIDLSTNQITLTWASSTGTTYRITTSTDLEDWSTILAQDIPGVATQTSTTVSFTPTVRRFFRVEEQ</sequence>